<accession>A0A2D2B3D3</accession>
<proteinExistence type="predicted"/>
<organism evidence="1 2">
    <name type="scientific">Caulobacter mirabilis</name>
    <dbReference type="NCBI Taxonomy" id="69666"/>
    <lineage>
        <taxon>Bacteria</taxon>
        <taxon>Pseudomonadati</taxon>
        <taxon>Pseudomonadota</taxon>
        <taxon>Alphaproteobacteria</taxon>
        <taxon>Caulobacterales</taxon>
        <taxon>Caulobacteraceae</taxon>
        <taxon>Caulobacter</taxon>
    </lineage>
</organism>
<dbReference type="AlphaFoldDB" id="A0A2D2B3D3"/>
<protein>
    <submittedName>
        <fullName evidence="1">Uncharacterized protein</fullName>
    </submittedName>
</protein>
<dbReference type="KEGG" id="cmb:CSW64_21470"/>
<name>A0A2D2B3D3_9CAUL</name>
<evidence type="ECO:0000313" key="2">
    <source>
        <dbReference type="Proteomes" id="UP000228945"/>
    </source>
</evidence>
<keyword evidence="2" id="KW-1185">Reference proteome</keyword>
<sequence length="115" mass="12661">MRLIDPHRRNPVEIERIELTAAQAALNAVQPPGPGGPPSLIVLPLSWSTVRNPRARRKLQRLVTAARRRCRAAVRCEILGVSAETPPPALKETIGDLRTIFQDVFIATEGGRPQD</sequence>
<gene>
    <name evidence="1" type="ORF">CSW64_21470</name>
</gene>
<dbReference type="EMBL" id="CP024201">
    <property type="protein sequence ID" value="ATQ44772.1"/>
    <property type="molecule type" value="Genomic_DNA"/>
</dbReference>
<reference evidence="1 2" key="1">
    <citation type="submission" date="2017-10" db="EMBL/GenBank/DDBJ databases">
        <title>Genome sequence of Caulobacter mirabilis FWC38.</title>
        <authorList>
            <person name="Fiebig A."/>
            <person name="Crosson S."/>
        </authorList>
    </citation>
    <scope>NUCLEOTIDE SEQUENCE [LARGE SCALE GENOMIC DNA]</scope>
    <source>
        <strain evidence="1 2">FWC 38</strain>
    </source>
</reference>
<evidence type="ECO:0000313" key="1">
    <source>
        <dbReference type="EMBL" id="ATQ44772.1"/>
    </source>
</evidence>
<dbReference type="Proteomes" id="UP000228945">
    <property type="component" value="Chromosome"/>
</dbReference>